<reference evidence="1 2" key="1">
    <citation type="journal article" date="2023" name="Mol. Biol. Evol.">
        <title>Genomics of Secondarily Temperate Adaptation in the Only Non-Antarctic Icefish.</title>
        <authorList>
            <person name="Rivera-Colon A.G."/>
            <person name="Rayamajhi N."/>
            <person name="Minhas B.F."/>
            <person name="Madrigal G."/>
            <person name="Bilyk K.T."/>
            <person name="Yoon V."/>
            <person name="Hune M."/>
            <person name="Gregory S."/>
            <person name="Cheng C.H.C."/>
            <person name="Catchen J.M."/>
        </authorList>
    </citation>
    <scope>NUCLEOTIDE SEQUENCE [LARGE SCALE GENOMIC DNA]</scope>
    <source>
        <tissue evidence="1">White muscle</tissue>
    </source>
</reference>
<dbReference type="Proteomes" id="UP001331515">
    <property type="component" value="Unassembled WGS sequence"/>
</dbReference>
<proteinExistence type="predicted"/>
<comment type="caution">
    <text evidence="1">The sequence shown here is derived from an EMBL/GenBank/DDBJ whole genome shotgun (WGS) entry which is preliminary data.</text>
</comment>
<sequence>MECCHSATGGGPEVLHPLTDHPCSQGHALTEKDTSPWMPPCLLERFCLCPSVCLRSSLPAGTGYPGSPCDLSTLSSFPLSPCPPPIALAF</sequence>
<organism evidence="1 2">
    <name type="scientific">Champsocephalus gunnari</name>
    <name type="common">Mackerel icefish</name>
    <dbReference type="NCBI Taxonomy" id="52237"/>
    <lineage>
        <taxon>Eukaryota</taxon>
        <taxon>Metazoa</taxon>
        <taxon>Chordata</taxon>
        <taxon>Craniata</taxon>
        <taxon>Vertebrata</taxon>
        <taxon>Euteleostomi</taxon>
        <taxon>Actinopterygii</taxon>
        <taxon>Neopterygii</taxon>
        <taxon>Teleostei</taxon>
        <taxon>Neoteleostei</taxon>
        <taxon>Acanthomorphata</taxon>
        <taxon>Eupercaria</taxon>
        <taxon>Perciformes</taxon>
        <taxon>Notothenioidei</taxon>
        <taxon>Channichthyidae</taxon>
        <taxon>Champsocephalus</taxon>
    </lineage>
</organism>
<evidence type="ECO:0000313" key="1">
    <source>
        <dbReference type="EMBL" id="KAK5925717.1"/>
    </source>
</evidence>
<dbReference type="AlphaFoldDB" id="A0AAN8HS76"/>
<gene>
    <name evidence="1" type="ORF">CgunFtcFv8_018218</name>
</gene>
<protein>
    <submittedName>
        <fullName evidence="1">Uncharacterized protein</fullName>
    </submittedName>
</protein>
<dbReference type="EMBL" id="JAURVH010001520">
    <property type="protein sequence ID" value="KAK5925717.1"/>
    <property type="molecule type" value="Genomic_DNA"/>
</dbReference>
<keyword evidence="2" id="KW-1185">Reference proteome</keyword>
<name>A0AAN8HS76_CHAGU</name>
<evidence type="ECO:0000313" key="2">
    <source>
        <dbReference type="Proteomes" id="UP001331515"/>
    </source>
</evidence>
<accession>A0AAN8HS76</accession>